<keyword evidence="9" id="KW-0804">Transcription</keyword>
<dbReference type="OrthoDB" id="6141102at2759"/>
<evidence type="ECO:0000256" key="8">
    <source>
        <dbReference type="ARBA" id="ARBA00023015"/>
    </source>
</evidence>
<gene>
    <name evidence="17" type="primary">LOC115483471</name>
    <name evidence="16" type="synonym">LOC111599772</name>
</gene>
<feature type="region of interest" description="Disordered" evidence="12">
    <location>
        <begin position="277"/>
        <end position="298"/>
    </location>
</feature>
<evidence type="ECO:0000256" key="9">
    <source>
        <dbReference type="ARBA" id="ARBA00023163"/>
    </source>
</evidence>
<accession>A0A6J2SZV6</accession>
<dbReference type="InterPro" id="IPR044439">
    <property type="entry name" value="EZH2_SET"/>
</dbReference>
<comment type="catalytic activity">
    <reaction evidence="11">
        <text>L-lysyl(27)-[histone H3] + 3 S-adenosyl-L-methionine = N(6),N(6),N(6)-trimethyl-L-lysyl(27)-[histone H3] + 3 S-adenosyl-L-homocysteine + 3 H(+)</text>
        <dbReference type="Rhea" id="RHEA:60292"/>
        <dbReference type="Rhea" id="RHEA-COMP:15535"/>
        <dbReference type="Rhea" id="RHEA-COMP:15548"/>
        <dbReference type="ChEBI" id="CHEBI:15378"/>
        <dbReference type="ChEBI" id="CHEBI:29969"/>
        <dbReference type="ChEBI" id="CHEBI:57856"/>
        <dbReference type="ChEBI" id="CHEBI:59789"/>
        <dbReference type="ChEBI" id="CHEBI:61961"/>
        <dbReference type="EC" id="2.1.1.356"/>
    </reaction>
</comment>
<evidence type="ECO:0000256" key="3">
    <source>
        <dbReference type="ARBA" id="ARBA00022491"/>
    </source>
</evidence>
<dbReference type="CDD" id="cd19218">
    <property type="entry name" value="SET_EZH2"/>
    <property type="match status" value="1"/>
</dbReference>
<comment type="subcellular location">
    <subcellularLocation>
        <location evidence="1">Nucleus</location>
    </subcellularLocation>
</comment>
<dbReference type="Proteomes" id="UP000504633">
    <property type="component" value="Unplaced"/>
</dbReference>
<evidence type="ECO:0000256" key="1">
    <source>
        <dbReference type="ARBA" id="ARBA00004123"/>
    </source>
</evidence>
<evidence type="ECO:0000256" key="2">
    <source>
        <dbReference type="ARBA" id="ARBA00012186"/>
    </source>
</evidence>
<dbReference type="InterPro" id="IPR026489">
    <property type="entry name" value="CXC_dom"/>
</dbReference>
<dbReference type="PANTHER" id="PTHR45747:SF4">
    <property type="entry name" value="HISTONE-LYSINE N-METHYLTRANSFERASE E(Z)"/>
    <property type="match status" value="1"/>
</dbReference>
<dbReference type="InterPro" id="IPR041343">
    <property type="entry name" value="PRC2_HTH_1"/>
</dbReference>
<dbReference type="GO" id="GO:0032259">
    <property type="term" value="P:methylation"/>
    <property type="evidence" value="ECO:0007669"/>
    <property type="project" value="UniProtKB-KW"/>
</dbReference>
<keyword evidence="10" id="KW-0539">Nucleus</keyword>
<feature type="region of interest" description="Disordered" evidence="12">
    <location>
        <begin position="174"/>
        <end position="202"/>
    </location>
</feature>
<dbReference type="EC" id="2.1.1.356" evidence="2"/>
<reference evidence="16 17" key="1">
    <citation type="submission" date="2025-04" db="UniProtKB">
        <authorList>
            <consortium name="RefSeq"/>
        </authorList>
    </citation>
    <scope>IDENTIFICATION</scope>
    <source>
        <strain evidence="16 17">15085-1641.00</strain>
        <tissue evidence="16 17">Whole body</tissue>
    </source>
</reference>
<sequence>MSSKEWKRVVKLEYMKIRQQKRYKRADEIKEAWIKNWDEHNHNVQDLYCDSKVWQAKPYDPPHVDCVKRAEVTSYNGPNSGPQRVPICVINAVTPIPTMYTWAPTQQNFMVEDETVLHNIPYMGDEVLDKDGKFIEELIKNYDGKVHGDKDPSFMDDAIFVELVHALMRSHSKDLEETAASPSVKTETITTSKLKEEEEKNATPAIVEPTIEASSTIEDDKEESSNTDVADTKCKVEKVKEKLPFPAPIIFQAISANFPDKGTAQELKEKYIELTEHQDPERPQECTPNIDGTKAESVSRERTMHSFHTLFCRRCFKYDCFLHRHHVQGLQGHAGPNLQKRRYPELKTFADPCSNSCYMLIDGMKEKLAADSKTPPIDSCNEASSEDSNDSNSQFSNKDFNPENGKDNSIAVNSAEINSIMAGMMNITSTQCVWTGADQALFRVLHKVYLKNYCAVAHNMLTKTCRQVYEFAQKEAAEFSFEDLRQDFTPPRKKKKKQRLWSLHCRKIQLKKDSSSNHVYNYTPCDHAGPCDMNCSCIQTQNFCEKFCNCSSDCQNRFPGCRCKAQCNTKQCPCYLAVRECDPDLCQACGADQFKLTKITCKNVCVQRGLHKHLLMAPSDIAGWGIFLKEGAQKNEFISEYCGEIISQDEADRRGKVYDKYMCSFLFNLNNDFVVDATRKGNKIRFANHSINPNCYAKVMMVTGDHRIGIFAKRAIQPGEELFFDYRYGPTEQLKFVGIEREMEIV</sequence>
<dbReference type="InterPro" id="IPR033467">
    <property type="entry name" value="Tesmin/TSO1-like_CXC"/>
</dbReference>
<keyword evidence="7" id="KW-0156">Chromatin regulator</keyword>
<keyword evidence="6" id="KW-0949">S-adenosyl-L-methionine</keyword>
<evidence type="ECO:0000256" key="12">
    <source>
        <dbReference type="SAM" id="MobiDB-lite"/>
    </source>
</evidence>
<evidence type="ECO:0000256" key="7">
    <source>
        <dbReference type="ARBA" id="ARBA00022853"/>
    </source>
</evidence>
<keyword evidence="4" id="KW-0489">Methyltransferase</keyword>
<keyword evidence="15" id="KW-1185">Reference proteome</keyword>
<protein>
    <recommendedName>
        <fullName evidence="2">[histone H3]-lysine(27) N-trimethyltransferase</fullName>
        <ecNumber evidence="2">2.1.1.356</ecNumber>
    </recommendedName>
</protein>
<evidence type="ECO:0000313" key="16">
    <source>
        <dbReference type="RefSeq" id="XP_023171297.1"/>
    </source>
</evidence>
<dbReference type="SMART" id="SM01114">
    <property type="entry name" value="CXC"/>
    <property type="match status" value="1"/>
</dbReference>
<dbReference type="Pfam" id="PF21358">
    <property type="entry name" value="Ezh2_MCSS"/>
    <property type="match status" value="1"/>
</dbReference>
<feature type="region of interest" description="Disordered" evidence="12">
    <location>
        <begin position="372"/>
        <end position="409"/>
    </location>
</feature>
<dbReference type="KEGG" id="dhe:115483471"/>
<feature type="domain" description="CXC" evidence="14">
    <location>
        <begin position="505"/>
        <end position="605"/>
    </location>
</feature>
<dbReference type="Pfam" id="PF18118">
    <property type="entry name" value="PRC2_HTH_1"/>
    <property type="match status" value="1"/>
</dbReference>
<dbReference type="AlphaFoldDB" id="A0A6J2SZV6"/>
<dbReference type="SUPFAM" id="SSF82199">
    <property type="entry name" value="SET domain"/>
    <property type="match status" value="1"/>
</dbReference>
<keyword evidence="5" id="KW-0808">Transferase</keyword>
<name>A0A6J2SZV6_DROHY</name>
<dbReference type="OMA" id="CNILCED"/>
<feature type="domain" description="SET" evidence="13">
    <location>
        <begin position="612"/>
        <end position="727"/>
    </location>
</feature>
<evidence type="ECO:0000256" key="6">
    <source>
        <dbReference type="ARBA" id="ARBA00022691"/>
    </source>
</evidence>
<proteinExistence type="predicted"/>
<dbReference type="GO" id="GO:0003682">
    <property type="term" value="F:chromatin binding"/>
    <property type="evidence" value="ECO:0007669"/>
    <property type="project" value="TreeGrafter"/>
</dbReference>
<evidence type="ECO:0000313" key="17">
    <source>
        <dbReference type="RefSeq" id="XP_030081429.1"/>
    </source>
</evidence>
<evidence type="ECO:0000256" key="11">
    <source>
        <dbReference type="ARBA" id="ARBA00048568"/>
    </source>
</evidence>
<dbReference type="GO" id="GO:0035098">
    <property type="term" value="C:ESC/E(Z) complex"/>
    <property type="evidence" value="ECO:0007669"/>
    <property type="project" value="TreeGrafter"/>
</dbReference>
<dbReference type="GO" id="GO:0140951">
    <property type="term" value="F:histone H3K27 trimethyltransferase activity"/>
    <property type="evidence" value="ECO:0007669"/>
    <property type="project" value="UniProtKB-EC"/>
</dbReference>
<dbReference type="GO" id="GO:0031507">
    <property type="term" value="P:heterochromatin formation"/>
    <property type="evidence" value="ECO:0007669"/>
    <property type="project" value="TreeGrafter"/>
</dbReference>
<dbReference type="SMART" id="SM00717">
    <property type="entry name" value="SANT"/>
    <property type="match status" value="2"/>
</dbReference>
<evidence type="ECO:0000256" key="10">
    <source>
        <dbReference type="ARBA" id="ARBA00023242"/>
    </source>
</evidence>
<dbReference type="PROSITE" id="PS50280">
    <property type="entry name" value="SET"/>
    <property type="match status" value="1"/>
</dbReference>
<dbReference type="PROSITE" id="PS51633">
    <property type="entry name" value="CXC"/>
    <property type="match status" value="1"/>
</dbReference>
<dbReference type="Pfam" id="PF00856">
    <property type="entry name" value="SET"/>
    <property type="match status" value="1"/>
</dbReference>
<evidence type="ECO:0000259" key="13">
    <source>
        <dbReference type="PROSITE" id="PS50280"/>
    </source>
</evidence>
<feature type="compositionally biased region" description="Low complexity" evidence="12">
    <location>
        <begin position="390"/>
        <end position="399"/>
    </location>
</feature>
<dbReference type="InterPro" id="IPR046341">
    <property type="entry name" value="SET_dom_sf"/>
</dbReference>
<evidence type="ECO:0000256" key="5">
    <source>
        <dbReference type="ARBA" id="ARBA00022679"/>
    </source>
</evidence>
<dbReference type="KEGG" id="dhe:111599772"/>
<dbReference type="PANTHER" id="PTHR45747">
    <property type="entry name" value="HISTONE-LYSINE N-METHYLTRANSFERASE E(Z)"/>
    <property type="match status" value="1"/>
</dbReference>
<dbReference type="CDD" id="cd00167">
    <property type="entry name" value="SANT"/>
    <property type="match status" value="1"/>
</dbReference>
<keyword evidence="8" id="KW-0805">Transcription regulation</keyword>
<organism evidence="15 17">
    <name type="scientific">Drosophila hydei</name>
    <name type="common">Fruit fly</name>
    <dbReference type="NCBI Taxonomy" id="7224"/>
    <lineage>
        <taxon>Eukaryota</taxon>
        <taxon>Metazoa</taxon>
        <taxon>Ecdysozoa</taxon>
        <taxon>Arthropoda</taxon>
        <taxon>Hexapoda</taxon>
        <taxon>Insecta</taxon>
        <taxon>Pterygota</taxon>
        <taxon>Neoptera</taxon>
        <taxon>Endopterygota</taxon>
        <taxon>Diptera</taxon>
        <taxon>Brachycera</taxon>
        <taxon>Muscomorpha</taxon>
        <taxon>Ephydroidea</taxon>
        <taxon>Drosophilidae</taxon>
        <taxon>Drosophila</taxon>
    </lineage>
</organism>
<keyword evidence="3" id="KW-0678">Repressor</keyword>
<dbReference type="FunFam" id="2.170.270.10:FF:000001">
    <property type="entry name" value="Putative histone-lysine N-methyltransferase EZH2"/>
    <property type="match status" value="1"/>
</dbReference>
<dbReference type="CTD" id="39203"/>
<dbReference type="GeneID" id="115483471"/>
<dbReference type="Pfam" id="PF18264">
    <property type="entry name" value="preSET_CXC"/>
    <property type="match status" value="1"/>
</dbReference>
<dbReference type="InterPro" id="IPR001005">
    <property type="entry name" value="SANT/Myb"/>
</dbReference>
<dbReference type="InterPro" id="IPR041355">
    <property type="entry name" value="Pre-SET_CXC"/>
</dbReference>
<dbReference type="InterPro" id="IPR001214">
    <property type="entry name" value="SET_dom"/>
</dbReference>
<dbReference type="Gene3D" id="2.170.270.10">
    <property type="entry name" value="SET domain"/>
    <property type="match status" value="1"/>
</dbReference>
<dbReference type="InterPro" id="IPR045318">
    <property type="entry name" value="EZH1/2-like"/>
</dbReference>
<feature type="compositionally biased region" description="Polar residues" evidence="12">
    <location>
        <begin position="180"/>
        <end position="192"/>
    </location>
</feature>
<dbReference type="RefSeq" id="XP_030081429.1">
    <property type="nucleotide sequence ID" value="XM_030225569.1"/>
</dbReference>
<dbReference type="InterPro" id="IPR048358">
    <property type="entry name" value="EZH1/2_MCSS"/>
</dbReference>
<evidence type="ECO:0000313" key="15">
    <source>
        <dbReference type="Proteomes" id="UP000504633"/>
    </source>
</evidence>
<evidence type="ECO:0000259" key="14">
    <source>
        <dbReference type="PROSITE" id="PS51633"/>
    </source>
</evidence>
<evidence type="ECO:0000256" key="4">
    <source>
        <dbReference type="ARBA" id="ARBA00022603"/>
    </source>
</evidence>
<dbReference type="SMART" id="SM00317">
    <property type="entry name" value="SET"/>
    <property type="match status" value="1"/>
</dbReference>
<dbReference type="RefSeq" id="XP_023171297.1">
    <property type="nucleotide sequence ID" value="XM_023315529.2"/>
</dbReference>